<comment type="subcellular location">
    <subcellularLocation>
        <location evidence="1">Membrane</location>
        <topology evidence="1">Multi-pass membrane protein</topology>
    </subcellularLocation>
</comment>
<dbReference type="InterPro" id="IPR014844">
    <property type="entry name" value="PalH"/>
</dbReference>
<evidence type="ECO:0000256" key="3">
    <source>
        <dbReference type="ARBA" id="ARBA00022989"/>
    </source>
</evidence>
<dbReference type="PANTHER" id="PTHR35779:SF2">
    <property type="entry name" value="PROTEIN DFG16"/>
    <property type="match status" value="1"/>
</dbReference>
<feature type="transmembrane region" description="Helical" evidence="6">
    <location>
        <begin position="116"/>
        <end position="142"/>
    </location>
</feature>
<evidence type="ECO:0000256" key="5">
    <source>
        <dbReference type="SAM" id="MobiDB-lite"/>
    </source>
</evidence>
<sequence>MIAYQQDPSHLDIMYQSLQELGNLSIYELLSGVVTDYNITYPAFYITNITNSSVNATVIEQTIDSYVSILENTVFTKDPFVGGVVAFCFVICGIVTASWMLLMLLMFSSNSVPNSLLLITFYSCCTYTVIVSRLTGILHYQISSNFTNIDEINNIISYSRDIIIVRSVLYLLNYISWVDLLVQMNRFHNRRKASIIGLCVCFFAFAVHTTYNLLYHYLNSDARATSKVYRTFKYAHWIIDYMILITFTLEVILYAQKRLRFVFHSKTLPLTIFCSLTLATPFVFLSLDISSKLMKNWANYVFAFSNLCCSIVVWEWLHAVRTLEVKYERKTVLGRQISKDSFARESRYKPLGSRKRKQIHNNDAEVTNSSSSSISHSYILKSTNFLNFIDVISRVKSSINEGFKKHILRKNAAVQRDTPNAGQDDDDDVSLYEMSSLNANITNLSNVSHMSAEEDDNHPQFEIDQRYLRNTPSTVANSTARNTPVAVNGDLHEQSHGE</sequence>
<feature type="transmembrane region" description="Helical" evidence="6">
    <location>
        <begin position="267"/>
        <end position="285"/>
    </location>
</feature>
<keyword evidence="8" id="KW-1185">Reference proteome</keyword>
<evidence type="ECO:0000256" key="2">
    <source>
        <dbReference type="ARBA" id="ARBA00022692"/>
    </source>
</evidence>
<dbReference type="EMBL" id="JAEUBG010000596">
    <property type="protein sequence ID" value="KAH3687897.1"/>
    <property type="molecule type" value="Genomic_DNA"/>
</dbReference>
<feature type="transmembrane region" description="Helical" evidence="6">
    <location>
        <begin position="297"/>
        <end position="317"/>
    </location>
</feature>
<evidence type="ECO:0000256" key="1">
    <source>
        <dbReference type="ARBA" id="ARBA00004141"/>
    </source>
</evidence>
<feature type="transmembrane region" description="Helical" evidence="6">
    <location>
        <begin position="80"/>
        <end position="104"/>
    </location>
</feature>
<feature type="transmembrane region" description="Helical" evidence="6">
    <location>
        <begin position="194"/>
        <end position="214"/>
    </location>
</feature>
<proteinExistence type="predicted"/>
<protein>
    <recommendedName>
        <fullName evidence="9">PH-response regulator protein palH/RIM21</fullName>
    </recommendedName>
</protein>
<name>A0A9P8QEC6_WICPI</name>
<keyword evidence="4 6" id="KW-0472">Membrane</keyword>
<feature type="region of interest" description="Disordered" evidence="5">
    <location>
        <begin position="474"/>
        <end position="498"/>
    </location>
</feature>
<dbReference type="GO" id="GO:0071467">
    <property type="term" value="P:cellular response to pH"/>
    <property type="evidence" value="ECO:0007669"/>
    <property type="project" value="TreeGrafter"/>
</dbReference>
<dbReference type="OrthoDB" id="3979655at2759"/>
<evidence type="ECO:0000256" key="6">
    <source>
        <dbReference type="SAM" id="Phobius"/>
    </source>
</evidence>
<keyword evidence="3 6" id="KW-1133">Transmembrane helix</keyword>
<dbReference type="Pfam" id="PF08733">
    <property type="entry name" value="PalH"/>
    <property type="match status" value="1"/>
</dbReference>
<dbReference type="PANTHER" id="PTHR35779">
    <property type="entry name" value="PH-RESPONSE REGULATOR PROTEIN PALH/RIM21"/>
    <property type="match status" value="1"/>
</dbReference>
<keyword evidence="2 6" id="KW-0812">Transmembrane</keyword>
<comment type="caution">
    <text evidence="7">The sequence shown here is derived from an EMBL/GenBank/DDBJ whole genome shotgun (WGS) entry which is preliminary data.</text>
</comment>
<dbReference type="AlphaFoldDB" id="A0A9P8QEC6"/>
<dbReference type="GO" id="GO:0005886">
    <property type="term" value="C:plasma membrane"/>
    <property type="evidence" value="ECO:0007669"/>
    <property type="project" value="TreeGrafter"/>
</dbReference>
<feature type="region of interest" description="Disordered" evidence="5">
    <location>
        <begin position="351"/>
        <end position="370"/>
    </location>
</feature>
<evidence type="ECO:0008006" key="9">
    <source>
        <dbReference type="Google" id="ProtNLM"/>
    </source>
</evidence>
<gene>
    <name evidence="7" type="ORF">WICPIJ_001114</name>
</gene>
<evidence type="ECO:0000313" key="7">
    <source>
        <dbReference type="EMBL" id="KAH3687897.1"/>
    </source>
</evidence>
<feature type="transmembrane region" description="Helical" evidence="6">
    <location>
        <begin position="162"/>
        <end position="182"/>
    </location>
</feature>
<evidence type="ECO:0000313" key="8">
    <source>
        <dbReference type="Proteomes" id="UP000774326"/>
    </source>
</evidence>
<accession>A0A9P8QEC6</accession>
<reference evidence="7" key="1">
    <citation type="journal article" date="2021" name="Open Biol.">
        <title>Shared evolutionary footprints suggest mitochondrial oxidative damage underlies multiple complex I losses in fungi.</title>
        <authorList>
            <person name="Schikora-Tamarit M.A."/>
            <person name="Marcet-Houben M."/>
            <person name="Nosek J."/>
            <person name="Gabaldon T."/>
        </authorList>
    </citation>
    <scope>NUCLEOTIDE SEQUENCE</scope>
    <source>
        <strain evidence="7">CBS2887</strain>
    </source>
</reference>
<reference evidence="7" key="2">
    <citation type="submission" date="2021-01" db="EMBL/GenBank/DDBJ databases">
        <authorList>
            <person name="Schikora-Tamarit M.A."/>
        </authorList>
    </citation>
    <scope>NUCLEOTIDE SEQUENCE</scope>
    <source>
        <strain evidence="7">CBS2887</strain>
    </source>
</reference>
<feature type="transmembrane region" description="Helical" evidence="6">
    <location>
        <begin position="234"/>
        <end position="255"/>
    </location>
</feature>
<evidence type="ECO:0000256" key="4">
    <source>
        <dbReference type="ARBA" id="ARBA00023136"/>
    </source>
</evidence>
<dbReference type="Proteomes" id="UP000774326">
    <property type="component" value="Unassembled WGS sequence"/>
</dbReference>
<organism evidence="7 8">
    <name type="scientific">Wickerhamomyces pijperi</name>
    <name type="common">Yeast</name>
    <name type="synonym">Pichia pijperi</name>
    <dbReference type="NCBI Taxonomy" id="599730"/>
    <lineage>
        <taxon>Eukaryota</taxon>
        <taxon>Fungi</taxon>
        <taxon>Dikarya</taxon>
        <taxon>Ascomycota</taxon>
        <taxon>Saccharomycotina</taxon>
        <taxon>Saccharomycetes</taxon>
        <taxon>Phaffomycetales</taxon>
        <taxon>Wickerhamomycetaceae</taxon>
        <taxon>Wickerhamomyces</taxon>
    </lineage>
</organism>